<evidence type="ECO:0000256" key="3">
    <source>
        <dbReference type="ARBA" id="ARBA00022622"/>
    </source>
</evidence>
<evidence type="ECO:0000256" key="10">
    <source>
        <dbReference type="SAM" id="MobiDB-lite"/>
    </source>
</evidence>
<evidence type="ECO:0000256" key="8">
    <source>
        <dbReference type="ARBA" id="ARBA00023288"/>
    </source>
</evidence>
<dbReference type="SUPFAM" id="SSF49503">
    <property type="entry name" value="Cupredoxins"/>
    <property type="match status" value="1"/>
</dbReference>
<evidence type="ECO:0000256" key="11">
    <source>
        <dbReference type="SAM" id="SignalP"/>
    </source>
</evidence>
<dbReference type="PANTHER" id="PTHR33021">
    <property type="entry name" value="BLUE COPPER PROTEIN"/>
    <property type="match status" value="1"/>
</dbReference>
<evidence type="ECO:0000256" key="4">
    <source>
        <dbReference type="ARBA" id="ARBA00022729"/>
    </source>
</evidence>
<dbReference type="InterPro" id="IPR008972">
    <property type="entry name" value="Cupredoxin"/>
</dbReference>
<evidence type="ECO:0000256" key="6">
    <source>
        <dbReference type="ARBA" id="ARBA00023157"/>
    </source>
</evidence>
<dbReference type="InterPro" id="IPR003245">
    <property type="entry name" value="Phytocyanin_dom"/>
</dbReference>
<dbReference type="PROSITE" id="PS51485">
    <property type="entry name" value="PHYTOCYANIN"/>
    <property type="match status" value="1"/>
</dbReference>
<dbReference type="CDD" id="cd11019">
    <property type="entry name" value="OsENODL1_like"/>
    <property type="match status" value="1"/>
</dbReference>
<organism evidence="13 14">
    <name type="scientific">Xanthoceras sorbifolium</name>
    <dbReference type="NCBI Taxonomy" id="99658"/>
    <lineage>
        <taxon>Eukaryota</taxon>
        <taxon>Viridiplantae</taxon>
        <taxon>Streptophyta</taxon>
        <taxon>Embryophyta</taxon>
        <taxon>Tracheophyta</taxon>
        <taxon>Spermatophyta</taxon>
        <taxon>Magnoliopsida</taxon>
        <taxon>eudicotyledons</taxon>
        <taxon>Gunneridae</taxon>
        <taxon>Pentapetalae</taxon>
        <taxon>rosids</taxon>
        <taxon>malvids</taxon>
        <taxon>Sapindales</taxon>
        <taxon>Sapindaceae</taxon>
        <taxon>Xanthoceroideae</taxon>
        <taxon>Xanthoceras</taxon>
    </lineage>
</organism>
<keyword evidence="3" id="KW-0336">GPI-anchor</keyword>
<dbReference type="InterPro" id="IPR041846">
    <property type="entry name" value="ENL_dom"/>
</dbReference>
<dbReference type="Proteomes" id="UP000827721">
    <property type="component" value="Unassembled WGS sequence"/>
</dbReference>
<keyword evidence="5" id="KW-0472">Membrane</keyword>
<dbReference type="Pfam" id="PF02298">
    <property type="entry name" value="Cu_bind_like"/>
    <property type="match status" value="1"/>
</dbReference>
<dbReference type="EMBL" id="JAFEMO010000015">
    <property type="protein sequence ID" value="KAH7544119.1"/>
    <property type="molecule type" value="Genomic_DNA"/>
</dbReference>
<evidence type="ECO:0000259" key="12">
    <source>
        <dbReference type="PROSITE" id="PS51485"/>
    </source>
</evidence>
<keyword evidence="6" id="KW-1015">Disulfide bond</keyword>
<dbReference type="InterPro" id="IPR039391">
    <property type="entry name" value="Phytocyanin-like"/>
</dbReference>
<keyword evidence="14" id="KW-1185">Reference proteome</keyword>
<evidence type="ECO:0000256" key="5">
    <source>
        <dbReference type="ARBA" id="ARBA00023136"/>
    </source>
</evidence>
<keyword evidence="4 11" id="KW-0732">Signal</keyword>
<evidence type="ECO:0000313" key="13">
    <source>
        <dbReference type="EMBL" id="KAH7544119.1"/>
    </source>
</evidence>
<evidence type="ECO:0000313" key="14">
    <source>
        <dbReference type="Proteomes" id="UP000827721"/>
    </source>
</evidence>
<feature type="signal peptide" evidence="11">
    <location>
        <begin position="1"/>
        <end position="24"/>
    </location>
</feature>
<evidence type="ECO:0000256" key="1">
    <source>
        <dbReference type="ARBA" id="ARBA00004609"/>
    </source>
</evidence>
<dbReference type="Gene3D" id="2.60.40.420">
    <property type="entry name" value="Cupredoxins - blue copper proteins"/>
    <property type="match status" value="1"/>
</dbReference>
<gene>
    <name evidence="13" type="ORF">JRO89_XS15G0111600</name>
</gene>
<keyword evidence="2" id="KW-1003">Cell membrane</keyword>
<keyword evidence="8" id="KW-0449">Lipoprotein</keyword>
<protein>
    <recommendedName>
        <fullName evidence="12">Phytocyanin domain-containing protein</fullName>
    </recommendedName>
</protein>
<evidence type="ECO:0000256" key="2">
    <source>
        <dbReference type="ARBA" id="ARBA00022475"/>
    </source>
</evidence>
<keyword evidence="7" id="KW-0325">Glycoprotein</keyword>
<accession>A0ABQ8H1M6</accession>
<comment type="subcellular location">
    <subcellularLocation>
        <location evidence="1">Cell membrane</location>
        <topology evidence="1">Lipid-anchor</topology>
        <topology evidence="1">GPI-anchor</topology>
    </subcellularLocation>
</comment>
<feature type="compositionally biased region" description="Low complexity" evidence="10">
    <location>
        <begin position="288"/>
        <end position="301"/>
    </location>
</feature>
<reference evidence="13 14" key="1">
    <citation type="submission" date="2021-02" db="EMBL/GenBank/DDBJ databases">
        <title>Plant Genome Project.</title>
        <authorList>
            <person name="Zhang R.-G."/>
        </authorList>
    </citation>
    <scope>NUCLEOTIDE SEQUENCE [LARGE SCALE GENOMIC DNA]</scope>
    <source>
        <tissue evidence="13">Leaves</tissue>
    </source>
</reference>
<dbReference type="PROSITE" id="PS51257">
    <property type="entry name" value="PROKAR_LIPOPROTEIN"/>
    <property type="match status" value="1"/>
</dbReference>
<comment type="similarity">
    <text evidence="9">Belongs to the early nodulin-like (ENODL) family.</text>
</comment>
<feature type="chain" id="PRO_5045555628" description="Phytocyanin domain-containing protein" evidence="11">
    <location>
        <begin position="25"/>
        <end position="338"/>
    </location>
</feature>
<evidence type="ECO:0000256" key="7">
    <source>
        <dbReference type="ARBA" id="ARBA00023180"/>
    </source>
</evidence>
<dbReference type="PANTHER" id="PTHR33021:SF185">
    <property type="entry name" value="EARLY NODULIN-LIKE PROTEIN 3-RELATED"/>
    <property type="match status" value="1"/>
</dbReference>
<feature type="region of interest" description="Disordered" evidence="10">
    <location>
        <begin position="128"/>
        <end position="318"/>
    </location>
</feature>
<comment type="caution">
    <text evidence="13">The sequence shown here is derived from an EMBL/GenBank/DDBJ whole genome shotgun (WGS) entry which is preliminary data.</text>
</comment>
<feature type="compositionally biased region" description="Pro residues" evidence="10">
    <location>
        <begin position="128"/>
        <end position="192"/>
    </location>
</feature>
<proteinExistence type="inferred from homology"/>
<sequence>MMKSQAFLCLFVVLLACFVSSAQAYKFYVGGKDGWVANPKQIYNDWAEKNRFLINDILYFKYKKGTDSVLLVKKEDYNNCDTKHPLKKLEDGDSEFKLDKPGPFFFISGNPDHCQKGQKLIVAVLHPRTPPSIPKTPPPSTTPSPYQAPPPQSHYPPAPSPKFPAPVIPPKHTPPSQSPTNPPKVSPAPAKPPQSSAPVPATYAPVPATPPQSSAPVPATSPAAKPPTPSAPVPSTSPTASPPAKAPTPSPSSHGGSPPAVTPTPSAEAPTAVTPSPSAEAPPPSNTPPSAKTPSPSGTPADVTSPPSPAGSKAAGLATPSSMVVAVCFLLGTLFSII</sequence>
<feature type="compositionally biased region" description="Low complexity" evidence="10">
    <location>
        <begin position="251"/>
        <end position="279"/>
    </location>
</feature>
<name>A0ABQ8H1M6_9ROSI</name>
<feature type="domain" description="Phytocyanin" evidence="12">
    <location>
        <begin position="25"/>
        <end position="126"/>
    </location>
</feature>
<evidence type="ECO:0000256" key="9">
    <source>
        <dbReference type="ARBA" id="ARBA00035011"/>
    </source>
</evidence>
<feature type="compositionally biased region" description="Low complexity" evidence="10">
    <location>
        <begin position="193"/>
        <end position="223"/>
    </location>
</feature>
<feature type="compositionally biased region" description="Pro residues" evidence="10">
    <location>
        <begin position="240"/>
        <end position="250"/>
    </location>
</feature>